<dbReference type="NCBIfam" id="TIGR01079">
    <property type="entry name" value="rplX_bact"/>
    <property type="match status" value="1"/>
</dbReference>
<dbReference type="Pfam" id="PF00467">
    <property type="entry name" value="KOW"/>
    <property type="match status" value="1"/>
</dbReference>
<comment type="caution">
    <text evidence="8">The sequence shown here is derived from an EMBL/GenBank/DDBJ whole genome shotgun (WGS) entry which is preliminary data.</text>
</comment>
<reference evidence="8 9" key="1">
    <citation type="submission" date="2018-09" db="EMBL/GenBank/DDBJ databases">
        <title>Novel species of Cryobacterium.</title>
        <authorList>
            <person name="Liu Q."/>
            <person name="Xin Y.-H."/>
        </authorList>
    </citation>
    <scope>NUCLEOTIDE SEQUENCE [LARGE SCALE GENOMIC DNA]</scope>
    <source>
        <strain evidence="8 9">Hh39</strain>
    </source>
</reference>
<dbReference type="GO" id="GO:0003735">
    <property type="term" value="F:structural constituent of ribosome"/>
    <property type="evidence" value="ECO:0007669"/>
    <property type="project" value="InterPro"/>
</dbReference>
<dbReference type="GO" id="GO:0019843">
    <property type="term" value="F:rRNA binding"/>
    <property type="evidence" value="ECO:0007669"/>
    <property type="project" value="UniProtKB-UniRule"/>
</dbReference>
<evidence type="ECO:0000256" key="3">
    <source>
        <dbReference type="ARBA" id="ARBA00023274"/>
    </source>
</evidence>
<proteinExistence type="inferred from homology"/>
<evidence type="ECO:0000256" key="4">
    <source>
        <dbReference type="ARBA" id="ARBA00035206"/>
    </source>
</evidence>
<dbReference type="OrthoDB" id="9807419at2"/>
<dbReference type="AlphaFoldDB" id="A0A3A5MLU0"/>
<protein>
    <recommendedName>
        <fullName evidence="4 5">Large ribosomal subunit protein uL24</fullName>
    </recommendedName>
</protein>
<dbReference type="CDD" id="cd06089">
    <property type="entry name" value="KOW_RPL26"/>
    <property type="match status" value="1"/>
</dbReference>
<dbReference type="Pfam" id="PF17136">
    <property type="entry name" value="ribosomal_L24"/>
    <property type="match status" value="1"/>
</dbReference>
<evidence type="ECO:0000313" key="9">
    <source>
        <dbReference type="Proteomes" id="UP000272015"/>
    </source>
</evidence>
<dbReference type="Gene3D" id="2.30.30.30">
    <property type="match status" value="1"/>
</dbReference>
<dbReference type="EMBL" id="QZVS01000052">
    <property type="protein sequence ID" value="RJT91067.1"/>
    <property type="molecule type" value="Genomic_DNA"/>
</dbReference>
<evidence type="ECO:0000256" key="2">
    <source>
        <dbReference type="ARBA" id="ARBA00022980"/>
    </source>
</evidence>
<dbReference type="InterPro" id="IPR041988">
    <property type="entry name" value="Ribosomal_uL24_KOW"/>
</dbReference>
<evidence type="ECO:0000256" key="1">
    <source>
        <dbReference type="ARBA" id="ARBA00010618"/>
    </source>
</evidence>
<dbReference type="GO" id="GO:0005840">
    <property type="term" value="C:ribosome"/>
    <property type="evidence" value="ECO:0007669"/>
    <property type="project" value="UniProtKB-KW"/>
</dbReference>
<comment type="function">
    <text evidence="5">One of the proteins that surrounds the polypeptide exit tunnel on the outside of the subunit.</text>
</comment>
<dbReference type="Proteomes" id="UP000272015">
    <property type="component" value="Unassembled WGS sequence"/>
</dbReference>
<dbReference type="RefSeq" id="WP_119971176.1">
    <property type="nucleotide sequence ID" value="NZ_JBHSQA010000001.1"/>
</dbReference>
<keyword evidence="2 5" id="KW-0689">Ribosomal protein</keyword>
<dbReference type="InterPro" id="IPR057264">
    <property type="entry name" value="Ribosomal_uL24_C"/>
</dbReference>
<organism evidence="8 9">
    <name type="scientific">Cryobacterium melibiosiphilum</name>
    <dbReference type="NCBI Taxonomy" id="995039"/>
    <lineage>
        <taxon>Bacteria</taxon>
        <taxon>Bacillati</taxon>
        <taxon>Actinomycetota</taxon>
        <taxon>Actinomycetes</taxon>
        <taxon>Micrococcales</taxon>
        <taxon>Microbacteriaceae</taxon>
        <taxon>Cryobacterium</taxon>
    </lineage>
</organism>
<comment type="similarity">
    <text evidence="1 5">Belongs to the universal ribosomal protein uL24 family.</text>
</comment>
<dbReference type="SUPFAM" id="SSF50104">
    <property type="entry name" value="Translation proteins SH3-like domain"/>
    <property type="match status" value="1"/>
</dbReference>
<keyword evidence="5" id="KW-0699">rRNA-binding</keyword>
<dbReference type="InterPro" id="IPR005824">
    <property type="entry name" value="KOW"/>
</dbReference>
<keyword evidence="3 5" id="KW-0687">Ribonucleoprotein</keyword>
<gene>
    <name evidence="5" type="primary">rplX</name>
    <name evidence="8" type="ORF">D6T64_02605</name>
</gene>
<name>A0A3A5MLU0_9MICO</name>
<feature type="domain" description="KOW" evidence="6">
    <location>
        <begin position="21"/>
        <end position="44"/>
    </location>
</feature>
<dbReference type="PANTHER" id="PTHR12903">
    <property type="entry name" value="MITOCHONDRIAL RIBOSOMAL PROTEIN L24"/>
    <property type="match status" value="1"/>
</dbReference>
<comment type="function">
    <text evidence="5">One of two assembly initiator proteins, it binds directly to the 5'-end of the 23S rRNA, where it nucleates assembly of the 50S subunit.</text>
</comment>
<dbReference type="GO" id="GO:0006412">
    <property type="term" value="P:translation"/>
    <property type="evidence" value="ECO:0007669"/>
    <property type="project" value="UniProtKB-UniRule"/>
</dbReference>
<dbReference type="InterPro" id="IPR008991">
    <property type="entry name" value="Translation_prot_SH3-like_sf"/>
</dbReference>
<keyword evidence="9" id="KW-1185">Reference proteome</keyword>
<dbReference type="GO" id="GO:1990904">
    <property type="term" value="C:ribonucleoprotein complex"/>
    <property type="evidence" value="ECO:0007669"/>
    <property type="project" value="UniProtKB-KW"/>
</dbReference>
<dbReference type="InterPro" id="IPR003256">
    <property type="entry name" value="Ribosomal_uL24"/>
</dbReference>
<dbReference type="InterPro" id="IPR014722">
    <property type="entry name" value="Rib_uL2_dom2"/>
</dbReference>
<keyword evidence="5" id="KW-0694">RNA-binding</keyword>
<comment type="subunit">
    <text evidence="5">Part of the 50S ribosomal subunit.</text>
</comment>
<sequence>MAARIKKGDLVEVITGRTQARGGDRGKQGKIISVDVEKNRVLVEGINFVTKHVRVGQTQRGTKTGGIETFEAAIHVSNVAIVDPETKKPTRVGFRLEEVTKDGVTKTVRVRYAKKSGKDI</sequence>
<evidence type="ECO:0000259" key="6">
    <source>
        <dbReference type="Pfam" id="PF00467"/>
    </source>
</evidence>
<evidence type="ECO:0000313" key="8">
    <source>
        <dbReference type="EMBL" id="RJT91067.1"/>
    </source>
</evidence>
<evidence type="ECO:0000256" key="5">
    <source>
        <dbReference type="HAMAP-Rule" id="MF_01326"/>
    </source>
</evidence>
<accession>A0A3A5MLU0</accession>
<evidence type="ECO:0000259" key="7">
    <source>
        <dbReference type="Pfam" id="PF17136"/>
    </source>
</evidence>
<feature type="domain" description="Large ribosomal subunit protein uL24 C-terminal" evidence="7">
    <location>
        <begin position="46"/>
        <end position="120"/>
    </location>
</feature>
<dbReference type="HAMAP" id="MF_01326_B">
    <property type="entry name" value="Ribosomal_uL24_B"/>
    <property type="match status" value="1"/>
</dbReference>